<evidence type="ECO:0000259" key="1">
    <source>
        <dbReference type="Pfam" id="PF19915"/>
    </source>
</evidence>
<dbReference type="RefSeq" id="WP_187563940.1">
    <property type="nucleotide sequence ID" value="NZ_JACGWS010000014.1"/>
</dbReference>
<evidence type="ECO:0000259" key="2">
    <source>
        <dbReference type="Pfam" id="PF19917"/>
    </source>
</evidence>
<dbReference type="Pfam" id="PF19915">
    <property type="entry name" value="bpX0"/>
    <property type="match status" value="1"/>
</dbReference>
<dbReference type="Proteomes" id="UP000619238">
    <property type="component" value="Unassembled WGS sequence"/>
</dbReference>
<organism evidence="3 4">
    <name type="scientific">Kordia aestuariivivens</name>
    <dbReference type="NCBI Taxonomy" id="2759037"/>
    <lineage>
        <taxon>Bacteria</taxon>
        <taxon>Pseudomonadati</taxon>
        <taxon>Bacteroidota</taxon>
        <taxon>Flavobacteriia</taxon>
        <taxon>Flavobacteriales</taxon>
        <taxon>Flavobacteriaceae</taxon>
        <taxon>Kordia</taxon>
    </lineage>
</organism>
<evidence type="ECO:0000313" key="4">
    <source>
        <dbReference type="Proteomes" id="UP000619238"/>
    </source>
</evidence>
<gene>
    <name evidence="3" type="ORF">H2O64_19660</name>
</gene>
<dbReference type="EMBL" id="JACGWS010000014">
    <property type="protein sequence ID" value="MBC8756900.1"/>
    <property type="molecule type" value="Genomic_DNA"/>
</dbReference>
<feature type="domain" description="MoxR-vWA-beta-propeller ternary system" evidence="1">
    <location>
        <begin position="51"/>
        <end position="209"/>
    </location>
</feature>
<sequence length="800" mass="92198">MSETSTKATYYFQSYQDYFWQWEIDYMFSVDVVESAEIHQGGINCISIPDGMTIAYKEQLEEVLKAISNNDLPPFGALILAFLATNSGEVGFTIDEIFTKIKKTFDDELTFKHVYFEDAQRFLKNLISLPLAYKKGKNRIDLFTFLFQDANHGLSSKYAAEVLACIKNDEFELNASSIKVEITMSALSKDFNSLALLHERYPTVDALINAWGKIVEVAIDPEDSERESFSNNPDLIQELIEEPKTFFMGSLIKRLWSGINLPMHYVHPGEMPLGGISDVTNKGNFDNLLISEFANDDLIFLHRIANKEALFIRRETTPEEDLRTRIFLIDTTIKNWGTPKILSFATAFSLIHHPKNEMNFQAYALLGSLYGSLDFDSKVSIIEGLQTTSPALDASKAITQFIEDCEKENVEITLFTSPKTLEHQSMSKVFNKYHDKFGGVITADINGNIDVYKMKSGAKRLVKHIQLPLDELWANPPSRRRKKNHQPRKKTQGKEVVNYPVLYGFPARNVVNFSDENYAYTLQKNGDLFRTNDRSRGFEMIERGMSFVTGIKLPMRAILFEDELMVLYWNALNYMIFKTQTVTYIFKEDLSQYEKVALKQLIVFEEEIYLVTKKHYNAEAVYTRFDVYDKTYEELTEPSALLKIQYENYLTQRIGYFEGSIFSKINHIIITQDLKIIFNSKHLLSFDDDWINFELIRVKELDLKDELTIYFHNRNLVADFENGCKIKIDKNGVIIFESTIPSIPTFYLSSYIGIGLAMATEDEFTGYGYFMPENSDAIEITVPEFKKKYVEPFLINILNS</sequence>
<accession>A0ABR7QEA4</accession>
<reference evidence="3 4" key="1">
    <citation type="submission" date="2020-07" db="EMBL/GenBank/DDBJ databases">
        <title>Description of Kordia aestuariivivens sp. nov., isolated from a tidal flat.</title>
        <authorList>
            <person name="Park S."/>
            <person name="Yoon J.-H."/>
        </authorList>
    </citation>
    <scope>NUCLEOTIDE SEQUENCE [LARGE SCALE GENOMIC DNA]</scope>
    <source>
        <strain evidence="3 4">YSTF-M3</strain>
    </source>
</reference>
<dbReference type="Pfam" id="PF19917">
    <property type="entry name" value="bpX1"/>
    <property type="match status" value="1"/>
</dbReference>
<comment type="caution">
    <text evidence="3">The sequence shown here is derived from an EMBL/GenBank/DDBJ whole genome shotgun (WGS) entry which is preliminary data.</text>
</comment>
<evidence type="ECO:0000313" key="3">
    <source>
        <dbReference type="EMBL" id="MBC8756900.1"/>
    </source>
</evidence>
<feature type="domain" description="MoxR-vWA-beta-propeller ternary system" evidence="2">
    <location>
        <begin position="718"/>
        <end position="794"/>
    </location>
</feature>
<name>A0ABR7QEA4_9FLAO</name>
<dbReference type="InterPro" id="IPR045553">
    <property type="entry name" value="bpX1"/>
</dbReference>
<proteinExistence type="predicted"/>
<keyword evidence="4" id="KW-1185">Reference proteome</keyword>
<protein>
    <submittedName>
        <fullName evidence="3">Uncharacterized protein</fullName>
    </submittedName>
</protein>
<dbReference type="InterPro" id="IPR045554">
    <property type="entry name" value="bpX0"/>
</dbReference>